<dbReference type="Proteomes" id="UP000017836">
    <property type="component" value="Unassembled WGS sequence"/>
</dbReference>
<dbReference type="Gramene" id="ERN12511">
    <property type="protein sequence ID" value="ERN12511"/>
    <property type="gene ID" value="AMTR_s00025p00186360"/>
</dbReference>
<dbReference type="CDD" id="cd00051">
    <property type="entry name" value="EFh"/>
    <property type="match status" value="1"/>
</dbReference>
<dbReference type="PROSITE" id="PS50222">
    <property type="entry name" value="EF_HAND_2"/>
    <property type="match status" value="2"/>
</dbReference>
<evidence type="ECO:0000256" key="1">
    <source>
        <dbReference type="ARBA" id="ARBA00022723"/>
    </source>
</evidence>
<dbReference type="SUPFAM" id="SSF47473">
    <property type="entry name" value="EF-hand"/>
    <property type="match status" value="1"/>
</dbReference>
<reference evidence="6" key="1">
    <citation type="journal article" date="2013" name="Science">
        <title>The Amborella genome and the evolution of flowering plants.</title>
        <authorList>
            <consortium name="Amborella Genome Project"/>
        </authorList>
    </citation>
    <scope>NUCLEOTIDE SEQUENCE [LARGE SCALE GENOMIC DNA]</scope>
</reference>
<evidence type="ECO:0000256" key="3">
    <source>
        <dbReference type="ARBA" id="ARBA00022837"/>
    </source>
</evidence>
<gene>
    <name evidence="5" type="ORF">AMTR_s00025p00186360</name>
</gene>
<proteinExistence type="predicted"/>
<evidence type="ECO:0000313" key="5">
    <source>
        <dbReference type="EMBL" id="ERN12511.1"/>
    </source>
</evidence>
<dbReference type="InterPro" id="IPR002048">
    <property type="entry name" value="EF_hand_dom"/>
</dbReference>
<dbReference type="OMA" id="HACKSER"/>
<evidence type="ECO:0000259" key="4">
    <source>
        <dbReference type="PROSITE" id="PS50222"/>
    </source>
</evidence>
<dbReference type="PANTHER" id="PTHR10891">
    <property type="entry name" value="EF-HAND CALCIUM-BINDING DOMAIN CONTAINING PROTEIN"/>
    <property type="match status" value="1"/>
</dbReference>
<dbReference type="SMART" id="SM00054">
    <property type="entry name" value="EFh"/>
    <property type="match status" value="2"/>
</dbReference>
<evidence type="ECO:0000256" key="2">
    <source>
        <dbReference type="ARBA" id="ARBA00022737"/>
    </source>
</evidence>
<dbReference type="FunFam" id="1.10.238.10:FF:000003">
    <property type="entry name" value="Calmodulin A"/>
    <property type="match status" value="1"/>
</dbReference>
<dbReference type="Gene3D" id="1.10.238.10">
    <property type="entry name" value="EF-hand"/>
    <property type="match status" value="1"/>
</dbReference>
<dbReference type="InterPro" id="IPR039647">
    <property type="entry name" value="EF_hand_pair_protein_CML-like"/>
</dbReference>
<dbReference type="STRING" id="13333.W1PXC8"/>
<dbReference type="InterPro" id="IPR011992">
    <property type="entry name" value="EF-hand-dom_pair"/>
</dbReference>
<dbReference type="GO" id="GO:0005509">
    <property type="term" value="F:calcium ion binding"/>
    <property type="evidence" value="ECO:0000318"/>
    <property type="project" value="GO_Central"/>
</dbReference>
<feature type="domain" description="EF-hand" evidence="4">
    <location>
        <begin position="119"/>
        <end position="154"/>
    </location>
</feature>
<keyword evidence="6" id="KW-1185">Reference proteome</keyword>
<dbReference type="PROSITE" id="PS00018">
    <property type="entry name" value="EF_HAND_1"/>
    <property type="match status" value="2"/>
</dbReference>
<dbReference type="InterPro" id="IPR018247">
    <property type="entry name" value="EF_Hand_1_Ca_BS"/>
</dbReference>
<keyword evidence="1" id="KW-0479">Metal-binding</keyword>
<dbReference type="Pfam" id="PF13499">
    <property type="entry name" value="EF-hand_7"/>
    <property type="match status" value="1"/>
</dbReference>
<keyword evidence="3" id="KW-0106">Calcium</keyword>
<organism evidence="5 6">
    <name type="scientific">Amborella trichopoda</name>
    <dbReference type="NCBI Taxonomy" id="13333"/>
    <lineage>
        <taxon>Eukaryota</taxon>
        <taxon>Viridiplantae</taxon>
        <taxon>Streptophyta</taxon>
        <taxon>Embryophyta</taxon>
        <taxon>Tracheophyta</taxon>
        <taxon>Spermatophyta</taxon>
        <taxon>Magnoliopsida</taxon>
        <taxon>Amborellales</taxon>
        <taxon>Amborellaceae</taxon>
        <taxon>Amborella</taxon>
    </lineage>
</organism>
<accession>W1PXC8</accession>
<keyword evidence="2" id="KW-0677">Repeat</keyword>
<dbReference type="eggNOG" id="KOG0027">
    <property type="taxonomic scope" value="Eukaryota"/>
</dbReference>
<name>W1PXC8_AMBTC</name>
<protein>
    <recommendedName>
        <fullName evidence="4">EF-hand domain-containing protein</fullName>
    </recommendedName>
</protein>
<dbReference type="HOGENOM" id="CLU_061288_20_3_1"/>
<sequence>MSTLAFFYCLGDCLRLGFPKLLHATSMLRWPPCEANEEKNVIPNLDAFLSGVLTNVFHMNKDGLIMKETISRVLRNLGLIEEEEQFENPPNGAEEIQVNDLLSICNNAVDATDSQDVTENESLLMEAFKVFDMDGDGFICPSELQLVLDGLGLLEGRNISECKKMLQMMDLNSDGKVDFIEFEHMMLKNGMM</sequence>
<dbReference type="EMBL" id="KI392614">
    <property type="protein sequence ID" value="ERN12511.1"/>
    <property type="molecule type" value="Genomic_DNA"/>
</dbReference>
<feature type="domain" description="EF-hand" evidence="4">
    <location>
        <begin position="157"/>
        <end position="192"/>
    </location>
</feature>
<dbReference type="AlphaFoldDB" id="W1PXC8"/>
<evidence type="ECO:0000313" key="6">
    <source>
        <dbReference type="Proteomes" id="UP000017836"/>
    </source>
</evidence>